<gene>
    <name evidence="1" type="ORF">SAMN04324258_1465</name>
</gene>
<dbReference type="Proteomes" id="UP000189777">
    <property type="component" value="Unassembled WGS sequence"/>
</dbReference>
<proteinExistence type="predicted"/>
<dbReference type="OrthoDB" id="5146175at2"/>
<keyword evidence="2" id="KW-1185">Reference proteome</keyword>
<dbReference type="EMBL" id="FUZQ01000002">
    <property type="protein sequence ID" value="SKC51717.1"/>
    <property type="molecule type" value="Genomic_DNA"/>
</dbReference>
<dbReference type="AlphaFoldDB" id="A0A1T5JJH1"/>
<evidence type="ECO:0000313" key="1">
    <source>
        <dbReference type="EMBL" id="SKC51717.1"/>
    </source>
</evidence>
<protein>
    <recommendedName>
        <fullName evidence="3">DUF3892 domain-containing protein</fullName>
    </recommendedName>
</protein>
<organism evidence="1 2">
    <name type="scientific">Krasilnikoviella flava</name>
    <dbReference type="NCBI Taxonomy" id="526729"/>
    <lineage>
        <taxon>Bacteria</taxon>
        <taxon>Bacillati</taxon>
        <taxon>Actinomycetota</taxon>
        <taxon>Actinomycetes</taxon>
        <taxon>Micrococcales</taxon>
        <taxon>Promicromonosporaceae</taxon>
        <taxon>Krasilnikoviella</taxon>
    </lineage>
</organism>
<accession>A0A1T5JJH1</accession>
<dbReference type="RefSeq" id="WP_079572896.1">
    <property type="nucleotide sequence ID" value="NZ_FUZQ01000002.1"/>
</dbReference>
<dbReference type="InterPro" id="IPR024997">
    <property type="entry name" value="DUF3892"/>
</dbReference>
<reference evidence="1 2" key="1">
    <citation type="submission" date="2017-02" db="EMBL/GenBank/DDBJ databases">
        <authorList>
            <person name="Peterson S.W."/>
        </authorList>
    </citation>
    <scope>NUCLEOTIDE SEQUENCE [LARGE SCALE GENOMIC DNA]</scope>
    <source>
        <strain evidence="1 2">DSM 21481</strain>
    </source>
</reference>
<dbReference type="STRING" id="526729.SAMN04324258_1465"/>
<evidence type="ECO:0008006" key="3">
    <source>
        <dbReference type="Google" id="ProtNLM"/>
    </source>
</evidence>
<sequence length="93" mass="10282">MPFIHSVRVAEPGTHNEHIEAVAVSDLTTGPLRVSSREAVHTDIVRGTRYRALHPVTHVQTDVVARVSSRGTRYIATVANGTETDNLLRLPRF</sequence>
<evidence type="ECO:0000313" key="2">
    <source>
        <dbReference type="Proteomes" id="UP000189777"/>
    </source>
</evidence>
<name>A0A1T5JJH1_9MICO</name>
<dbReference type="Pfam" id="PF13031">
    <property type="entry name" value="DUF3892"/>
    <property type="match status" value="1"/>
</dbReference>